<protein>
    <submittedName>
        <fullName evidence="2">Porin</fullName>
    </submittedName>
</protein>
<evidence type="ECO:0000256" key="1">
    <source>
        <dbReference type="SAM" id="Coils"/>
    </source>
</evidence>
<comment type="caution">
    <text evidence="2">The sequence shown here is derived from an EMBL/GenBank/DDBJ whole genome shotgun (WGS) entry which is preliminary data.</text>
</comment>
<reference evidence="2 3" key="1">
    <citation type="submission" date="2019-09" db="EMBL/GenBank/DDBJ databases">
        <title>Reversal of blaTEM antimicrobial resistance by CRISPR-Cas9 in clinical E. coli and other Enterobacteriaceae strains.</title>
        <authorList>
            <person name="Tagliaferri T."/>
            <person name="Guimaraes N."/>
            <person name="Pereira M."/>
            <person name="Felicori L."/>
            <person name="Horz H.-P."/>
            <person name="Santos S."/>
            <person name="Mendes T."/>
        </authorList>
    </citation>
    <scope>NUCLEOTIDE SEQUENCE [LARGE SCALE GENOMIC DNA]</scope>
    <source>
        <strain evidence="2 3">E2_blaTEM_MG</strain>
    </source>
</reference>
<name>A0A6L3X0M9_9ENTR</name>
<evidence type="ECO:0000313" key="3">
    <source>
        <dbReference type="Proteomes" id="UP000476281"/>
    </source>
</evidence>
<proteinExistence type="predicted"/>
<evidence type="ECO:0000313" key="2">
    <source>
        <dbReference type="EMBL" id="KAB2415996.1"/>
    </source>
</evidence>
<dbReference type="AlphaFoldDB" id="A0A6L3X0M9"/>
<dbReference type="Proteomes" id="UP000476281">
    <property type="component" value="Unassembled WGS sequence"/>
</dbReference>
<feature type="non-terminal residue" evidence="2">
    <location>
        <position position="82"/>
    </location>
</feature>
<dbReference type="EMBL" id="WBSZ01003044">
    <property type="protein sequence ID" value="KAB2415996.1"/>
    <property type="molecule type" value="Genomic_DNA"/>
</dbReference>
<sequence length="82" mass="8886">QRLQEAETRAQVAEKRATAAEQKTQQLVAAQQEAQTSTQAVAQRTTVLEEKADRTGGFEFHGYARSGLLMNDAASSSKSGPY</sequence>
<accession>A0A6L3X0M9</accession>
<feature type="non-terminal residue" evidence="2">
    <location>
        <position position="1"/>
    </location>
</feature>
<organism evidence="2 3">
    <name type="scientific">Enterobacter hormaechei</name>
    <dbReference type="NCBI Taxonomy" id="158836"/>
    <lineage>
        <taxon>Bacteria</taxon>
        <taxon>Pseudomonadati</taxon>
        <taxon>Pseudomonadota</taxon>
        <taxon>Gammaproteobacteria</taxon>
        <taxon>Enterobacterales</taxon>
        <taxon>Enterobacteriaceae</taxon>
        <taxon>Enterobacter</taxon>
        <taxon>Enterobacter cloacae complex</taxon>
    </lineage>
</organism>
<gene>
    <name evidence="2" type="ORF">F9C29_36640</name>
</gene>
<keyword evidence="1" id="KW-0175">Coiled coil</keyword>
<feature type="coiled-coil region" evidence="1">
    <location>
        <begin position="3"/>
        <end position="40"/>
    </location>
</feature>